<evidence type="ECO:0000256" key="2">
    <source>
        <dbReference type="ARBA" id="ARBA00023157"/>
    </source>
</evidence>
<feature type="domain" description="Thioredoxin" evidence="3">
    <location>
        <begin position="1"/>
        <end position="109"/>
    </location>
</feature>
<dbReference type="Pfam" id="PF00085">
    <property type="entry name" value="Thioredoxin"/>
    <property type="match status" value="1"/>
</dbReference>
<name>A0A8H3UV21_VENIN</name>
<dbReference type="Gene3D" id="2.60.120.470">
    <property type="entry name" value="PITH domain"/>
    <property type="match status" value="1"/>
</dbReference>
<dbReference type="PROSITE" id="PS51532">
    <property type="entry name" value="PITH"/>
    <property type="match status" value="1"/>
</dbReference>
<accession>A0A8H3UV21</accession>
<proteinExistence type="inferred from homology"/>
<keyword evidence="2" id="KW-1015">Disulfide bond</keyword>
<dbReference type="CDD" id="cd02947">
    <property type="entry name" value="TRX_family"/>
    <property type="match status" value="1"/>
</dbReference>
<evidence type="ECO:0000313" key="6">
    <source>
        <dbReference type="Proteomes" id="UP000490939"/>
    </source>
</evidence>
<dbReference type="InterPro" id="IPR008979">
    <property type="entry name" value="Galactose-bd-like_sf"/>
</dbReference>
<dbReference type="PANTHER" id="PTHR46115">
    <property type="entry name" value="THIOREDOXIN-LIKE PROTEIN 1"/>
    <property type="match status" value="1"/>
</dbReference>
<dbReference type="Gene3D" id="3.40.30.10">
    <property type="entry name" value="Glutaredoxin"/>
    <property type="match status" value="1"/>
</dbReference>
<reference evidence="5 6" key="1">
    <citation type="submission" date="2019-07" db="EMBL/GenBank/DDBJ databases">
        <title>Venturia inaequalis Genome Resource.</title>
        <authorList>
            <person name="Lichtner F.J."/>
        </authorList>
    </citation>
    <scope>NUCLEOTIDE SEQUENCE [LARGE SCALE GENOMIC DNA]</scope>
    <source>
        <strain evidence="5 6">DMI_063113</strain>
    </source>
</reference>
<evidence type="ECO:0000256" key="1">
    <source>
        <dbReference type="ARBA" id="ARBA00008987"/>
    </source>
</evidence>
<dbReference type="InterPro" id="IPR017937">
    <property type="entry name" value="Thioredoxin_CS"/>
</dbReference>
<gene>
    <name evidence="5" type="ORF">EG327_007813</name>
</gene>
<dbReference type="GO" id="GO:0005737">
    <property type="term" value="C:cytoplasm"/>
    <property type="evidence" value="ECO:0007669"/>
    <property type="project" value="UniProtKB-ARBA"/>
</dbReference>
<feature type="domain" description="PITH" evidence="4">
    <location>
        <begin position="127"/>
        <end position="329"/>
    </location>
</feature>
<dbReference type="OrthoDB" id="2121326at2759"/>
<dbReference type="PROSITE" id="PS00194">
    <property type="entry name" value="THIOREDOXIN_1"/>
    <property type="match status" value="1"/>
</dbReference>
<dbReference type="InterPro" id="IPR036249">
    <property type="entry name" value="Thioredoxin-like_sf"/>
</dbReference>
<dbReference type="AlphaFoldDB" id="A0A8H3UV21"/>
<dbReference type="Proteomes" id="UP000490939">
    <property type="component" value="Unassembled WGS sequence"/>
</dbReference>
<dbReference type="InterPro" id="IPR037047">
    <property type="entry name" value="PITH_dom_sf"/>
</dbReference>
<dbReference type="InterPro" id="IPR010400">
    <property type="entry name" value="PITH_dom"/>
</dbReference>
<sequence length="330" mass="36223">MSKPVEILSPGQLKSLLFSSTGVVVDFYADWCGPCKQIAPIYEGLSTKYSRPNAVTFAKVNTDSQQAIAQQYNITAMPTFIYFENGKEHTRIKGVDTAKLNSLINRWTALTPLSENNGEGSSSGAWIGASLPRGYRDVTDQVDVRGLDILNIDSNFGTGRTLFDSAKPSSLGSGKAKATGSAAAGKDWVETDTDAQLMFFVPFTSTLKLHTVQITSLPPPADEDDEEAPVRPKTIHFYTNRAHNLGFEEAEDIPATQTVELSPSDWDEETGTAKIELRFVKFQNITSIVIFVVDGENDSEKTRIDRIKLIGESGEKREMGKLEKIGDDQD</sequence>
<dbReference type="InterPro" id="IPR013766">
    <property type="entry name" value="Thioredoxin_domain"/>
</dbReference>
<evidence type="ECO:0000313" key="5">
    <source>
        <dbReference type="EMBL" id="KAE9977159.1"/>
    </source>
</evidence>
<keyword evidence="6" id="KW-1185">Reference proteome</keyword>
<dbReference type="PROSITE" id="PS51352">
    <property type="entry name" value="THIOREDOXIN_2"/>
    <property type="match status" value="1"/>
</dbReference>
<dbReference type="SUPFAM" id="SSF49785">
    <property type="entry name" value="Galactose-binding domain-like"/>
    <property type="match status" value="1"/>
</dbReference>
<evidence type="ECO:0000259" key="3">
    <source>
        <dbReference type="PROSITE" id="PS51352"/>
    </source>
</evidence>
<evidence type="ECO:0000259" key="4">
    <source>
        <dbReference type="PROSITE" id="PS51532"/>
    </source>
</evidence>
<dbReference type="EMBL" id="WNWR01000479">
    <property type="protein sequence ID" value="KAE9977159.1"/>
    <property type="molecule type" value="Genomic_DNA"/>
</dbReference>
<dbReference type="Pfam" id="PF06201">
    <property type="entry name" value="PITH"/>
    <property type="match status" value="1"/>
</dbReference>
<evidence type="ECO:0008006" key="7">
    <source>
        <dbReference type="Google" id="ProtNLM"/>
    </source>
</evidence>
<organism evidence="5 6">
    <name type="scientific">Venturia inaequalis</name>
    <name type="common">Apple scab fungus</name>
    <dbReference type="NCBI Taxonomy" id="5025"/>
    <lineage>
        <taxon>Eukaryota</taxon>
        <taxon>Fungi</taxon>
        <taxon>Dikarya</taxon>
        <taxon>Ascomycota</taxon>
        <taxon>Pezizomycotina</taxon>
        <taxon>Dothideomycetes</taxon>
        <taxon>Pleosporomycetidae</taxon>
        <taxon>Venturiales</taxon>
        <taxon>Venturiaceae</taxon>
        <taxon>Venturia</taxon>
    </lineage>
</organism>
<dbReference type="PRINTS" id="PR00421">
    <property type="entry name" value="THIOREDOXIN"/>
</dbReference>
<dbReference type="SUPFAM" id="SSF52833">
    <property type="entry name" value="Thioredoxin-like"/>
    <property type="match status" value="1"/>
</dbReference>
<protein>
    <recommendedName>
        <fullName evidence="7">Thioredoxin</fullName>
    </recommendedName>
</protein>
<comment type="similarity">
    <text evidence="1">Belongs to the thioredoxin family.</text>
</comment>
<comment type="caution">
    <text evidence="5">The sequence shown here is derived from an EMBL/GenBank/DDBJ whole genome shotgun (WGS) entry which is preliminary data.</text>
</comment>